<dbReference type="PROSITE" id="PS50171">
    <property type="entry name" value="ZF_MATRIN"/>
    <property type="match status" value="1"/>
</dbReference>
<dbReference type="GO" id="GO:0008270">
    <property type="term" value="F:zinc ion binding"/>
    <property type="evidence" value="ECO:0007669"/>
    <property type="project" value="UniProtKB-KW"/>
</dbReference>
<evidence type="ECO:0000256" key="1">
    <source>
        <dbReference type="ARBA" id="ARBA00004123"/>
    </source>
</evidence>
<comment type="caution">
    <text evidence="7">The sequence shown here is derived from an EMBL/GenBank/DDBJ whole genome shotgun (WGS) entry which is preliminary data.</text>
</comment>
<dbReference type="EMBL" id="JARGDH010000001">
    <property type="protein sequence ID" value="KAL0279128.1"/>
    <property type="molecule type" value="Genomic_DNA"/>
</dbReference>
<evidence type="ECO:0000256" key="5">
    <source>
        <dbReference type="ARBA" id="ARBA00023242"/>
    </source>
</evidence>
<sequence>MSFTNKSQSTQNQFYCEVCKISISTEAEYALHEFSKKHCDNLLRIAKNKPVVNKQKIPKTEVPSVPKEPPKVNVPATPGNFAKYGYFVPGEVYDTAVESKEFNTEYDPYLQKFAENPLKESPAVVKPVEVPVLPTSNITSFKRKKKKKIRTCQICNVTLSTVPEYEAHMRSPQHSWKLKMSGMGVSAHFVKASSDLHTVEINEDSGSNDQCEAVTVESAVPNGDAGSSLSTVFPTLYCDICELLLNSEQQFNAHVSGKSHNDNVQRKAEVRAKKQLLENPSPNQLYCFSCKVALNNLYQYNEHKYGKKHKMKCRKLMREGITIPPEERVASWGMPRIDPSKPVVYPEMYEKYILETQKKGSDVKVDTTDQTKDLSNSETYCGTCCLGFANNSEFQHHINSQEHCSKVSDKCSTNQTVDEKVSIPRMVFHNKFEKSEEQKVTENVPADVEMKSCEDEENKCELNILGVNDAVKCSVCCQDFADQSLFDIHTTTEEHARKILEVKGQGRGDNEILEMLFKDKTFVKPDKLGMYCCSVCSITTGNAAEFHQHISSVVHKKSEEDYKKKRRIEIKSAVSPNESGNFVCKSCQESSASLVEFNEHLHTIKHRESIKAEKAKRMLMRKKSLLLQKKRVKQKYIISGLKRKDFACWRRNCEKNPGVRTKITGMATDLHTGQKATIPNLEPLEPKIDSAKNVSIGLVIGEKPEEEKPEVHVRRNMRVQPKSYHSGIEPLMKEPRPFPMRPPPNMGHPRHRRPPSLMHARPWGPYSPMHHMRHNPFGGNLRYPYPFNHYQRGPDFHPPWPRYPPCYK</sequence>
<evidence type="ECO:0000256" key="3">
    <source>
        <dbReference type="ARBA" id="ARBA00022771"/>
    </source>
</evidence>
<comment type="subcellular location">
    <subcellularLocation>
        <location evidence="1">Nucleus</location>
    </subcellularLocation>
</comment>
<dbReference type="PANTHER" id="PTHR46786">
    <property type="entry name" value="ZINC FINGER MATRIN-TYPE PROTEIN 3"/>
    <property type="match status" value="1"/>
</dbReference>
<name>A0AAW2IBJ5_9NEOP</name>
<dbReference type="PROSITE" id="PS00028">
    <property type="entry name" value="ZINC_FINGER_C2H2_1"/>
    <property type="match status" value="3"/>
</dbReference>
<protein>
    <recommendedName>
        <fullName evidence="6">Matrin-type domain-containing protein</fullName>
    </recommendedName>
</protein>
<dbReference type="PANTHER" id="PTHR46786:SF1">
    <property type="entry name" value="ZINC FINGER MATRIN-TYPE PROTEIN 3"/>
    <property type="match status" value="1"/>
</dbReference>
<keyword evidence="5" id="KW-0539">Nucleus</keyword>
<keyword evidence="2" id="KW-0479">Metal-binding</keyword>
<evidence type="ECO:0000313" key="7">
    <source>
        <dbReference type="EMBL" id="KAL0279128.1"/>
    </source>
</evidence>
<dbReference type="InterPro" id="IPR000690">
    <property type="entry name" value="Matrin/U1-C_Znf_C2H2"/>
</dbReference>
<dbReference type="GO" id="GO:0005634">
    <property type="term" value="C:nucleus"/>
    <property type="evidence" value="ECO:0007669"/>
    <property type="project" value="UniProtKB-SubCell"/>
</dbReference>
<keyword evidence="3" id="KW-0863">Zinc-finger</keyword>
<evidence type="ECO:0000256" key="4">
    <source>
        <dbReference type="ARBA" id="ARBA00022833"/>
    </source>
</evidence>
<dbReference type="InterPro" id="IPR013087">
    <property type="entry name" value="Znf_C2H2_type"/>
</dbReference>
<proteinExistence type="predicted"/>
<dbReference type="Gene3D" id="3.30.160.60">
    <property type="entry name" value="Classic Zinc Finger"/>
    <property type="match status" value="2"/>
</dbReference>
<dbReference type="SUPFAM" id="SSF57667">
    <property type="entry name" value="beta-beta-alpha zinc fingers"/>
    <property type="match status" value="4"/>
</dbReference>
<dbReference type="InterPro" id="IPR036236">
    <property type="entry name" value="Znf_C2H2_sf"/>
</dbReference>
<dbReference type="Pfam" id="PF12874">
    <property type="entry name" value="zf-met"/>
    <property type="match status" value="4"/>
</dbReference>
<evidence type="ECO:0000256" key="2">
    <source>
        <dbReference type="ARBA" id="ARBA00022723"/>
    </source>
</evidence>
<accession>A0AAW2IBJ5</accession>
<dbReference type="SMART" id="SM00355">
    <property type="entry name" value="ZnF_C2H2"/>
    <property type="match status" value="8"/>
</dbReference>
<organism evidence="7">
    <name type="scientific">Menopon gallinae</name>
    <name type="common">poultry shaft louse</name>
    <dbReference type="NCBI Taxonomy" id="328185"/>
    <lineage>
        <taxon>Eukaryota</taxon>
        <taxon>Metazoa</taxon>
        <taxon>Ecdysozoa</taxon>
        <taxon>Arthropoda</taxon>
        <taxon>Hexapoda</taxon>
        <taxon>Insecta</taxon>
        <taxon>Pterygota</taxon>
        <taxon>Neoptera</taxon>
        <taxon>Paraneoptera</taxon>
        <taxon>Psocodea</taxon>
        <taxon>Troctomorpha</taxon>
        <taxon>Phthiraptera</taxon>
        <taxon>Amblycera</taxon>
        <taxon>Menoponidae</taxon>
        <taxon>Menopon</taxon>
    </lineage>
</organism>
<evidence type="ECO:0000259" key="6">
    <source>
        <dbReference type="PROSITE" id="PS50171"/>
    </source>
</evidence>
<dbReference type="InterPro" id="IPR003604">
    <property type="entry name" value="Matrin/U1-like-C_Znf_C2H2"/>
</dbReference>
<keyword evidence="4" id="KW-0862">Zinc</keyword>
<dbReference type="InterPro" id="IPR052644">
    <property type="entry name" value="ZMAT3"/>
</dbReference>
<feature type="domain" description="Matrin-type" evidence="6">
    <location>
        <begin position="236"/>
        <end position="266"/>
    </location>
</feature>
<dbReference type="GO" id="GO:0003676">
    <property type="term" value="F:nucleic acid binding"/>
    <property type="evidence" value="ECO:0007669"/>
    <property type="project" value="InterPro"/>
</dbReference>
<gene>
    <name evidence="7" type="ORF">PYX00_000744</name>
</gene>
<dbReference type="SMART" id="SM00451">
    <property type="entry name" value="ZnF_U1"/>
    <property type="match status" value="7"/>
</dbReference>
<reference evidence="7" key="1">
    <citation type="journal article" date="2024" name="Gigascience">
        <title>Chromosome-level genome of the poultry shaft louse Menopon gallinae provides insight into the host-switching and adaptive evolution of parasitic lice.</title>
        <authorList>
            <person name="Xu Y."/>
            <person name="Ma L."/>
            <person name="Liu S."/>
            <person name="Liang Y."/>
            <person name="Liu Q."/>
            <person name="He Z."/>
            <person name="Tian L."/>
            <person name="Duan Y."/>
            <person name="Cai W."/>
            <person name="Li H."/>
            <person name="Song F."/>
        </authorList>
    </citation>
    <scope>NUCLEOTIDE SEQUENCE</scope>
    <source>
        <strain evidence="7">Cailab_2023a</strain>
    </source>
</reference>
<dbReference type="AlphaFoldDB" id="A0AAW2IBJ5"/>